<evidence type="ECO:0000313" key="2">
    <source>
        <dbReference type="EMBL" id="QCD86436.1"/>
    </source>
</evidence>
<protein>
    <submittedName>
        <fullName evidence="2">Uncharacterized protein</fullName>
    </submittedName>
</protein>
<feature type="compositionally biased region" description="Polar residues" evidence="1">
    <location>
        <begin position="14"/>
        <end position="23"/>
    </location>
</feature>
<reference evidence="2 3" key="1">
    <citation type="submission" date="2019-04" db="EMBL/GenBank/DDBJ databases">
        <title>An improved genome assembly and genetic linkage map for asparagus bean, Vigna unguiculata ssp. sesquipedialis.</title>
        <authorList>
            <person name="Xia Q."/>
            <person name="Zhang R."/>
            <person name="Dong Y."/>
        </authorList>
    </citation>
    <scope>NUCLEOTIDE SEQUENCE [LARGE SCALE GENOMIC DNA]</scope>
    <source>
        <tissue evidence="2">Leaf</tissue>
    </source>
</reference>
<organism evidence="2 3">
    <name type="scientific">Vigna unguiculata</name>
    <name type="common">Cowpea</name>
    <dbReference type="NCBI Taxonomy" id="3917"/>
    <lineage>
        <taxon>Eukaryota</taxon>
        <taxon>Viridiplantae</taxon>
        <taxon>Streptophyta</taxon>
        <taxon>Embryophyta</taxon>
        <taxon>Tracheophyta</taxon>
        <taxon>Spermatophyta</taxon>
        <taxon>Magnoliopsida</taxon>
        <taxon>eudicotyledons</taxon>
        <taxon>Gunneridae</taxon>
        <taxon>Pentapetalae</taxon>
        <taxon>rosids</taxon>
        <taxon>fabids</taxon>
        <taxon>Fabales</taxon>
        <taxon>Fabaceae</taxon>
        <taxon>Papilionoideae</taxon>
        <taxon>50 kb inversion clade</taxon>
        <taxon>NPAAA clade</taxon>
        <taxon>indigoferoid/millettioid clade</taxon>
        <taxon>Phaseoleae</taxon>
        <taxon>Vigna</taxon>
    </lineage>
</organism>
<proteinExistence type="predicted"/>
<name>A0A4D6LDF7_VIGUN</name>
<gene>
    <name evidence="2" type="ORF">DEO72_LG3g959</name>
</gene>
<sequence>MTPSFDLPRVRHSTPMSTTSSLPAKSGSKHDSHIAVAACPHRRRLEPTALLLFLLVRATAVGFATERDHTLLLDLQLDMPHSNTQSRGCHDQDRHPATTSQRHRRRQRRPPQTSTTGIFDLRSLSSQARLEWLPV</sequence>
<keyword evidence="3" id="KW-1185">Reference proteome</keyword>
<feature type="region of interest" description="Disordered" evidence="1">
    <location>
        <begin position="80"/>
        <end position="117"/>
    </location>
</feature>
<dbReference type="Proteomes" id="UP000501690">
    <property type="component" value="Linkage Group LG3"/>
</dbReference>
<accession>A0A4D6LDF7</accession>
<dbReference type="EMBL" id="CP039347">
    <property type="protein sequence ID" value="QCD86436.1"/>
    <property type="molecule type" value="Genomic_DNA"/>
</dbReference>
<feature type="region of interest" description="Disordered" evidence="1">
    <location>
        <begin position="1"/>
        <end position="30"/>
    </location>
</feature>
<evidence type="ECO:0000256" key="1">
    <source>
        <dbReference type="SAM" id="MobiDB-lite"/>
    </source>
</evidence>
<evidence type="ECO:0000313" key="3">
    <source>
        <dbReference type="Proteomes" id="UP000501690"/>
    </source>
</evidence>
<dbReference type="AlphaFoldDB" id="A0A4D6LDF7"/>